<dbReference type="EMBL" id="PYSW02000007">
    <property type="protein sequence ID" value="KAG2389610.1"/>
    <property type="molecule type" value="Genomic_DNA"/>
</dbReference>
<accession>A0AA88GYW5</accession>
<name>A0AA88GYW5_NAELO</name>
<feature type="region of interest" description="Disordered" evidence="1">
    <location>
        <begin position="1"/>
        <end position="25"/>
    </location>
</feature>
<gene>
    <name evidence="2" type="ORF">C9374_014170</name>
</gene>
<dbReference type="RefSeq" id="XP_044553602.1">
    <property type="nucleotide sequence ID" value="XM_044690128.1"/>
</dbReference>
<sequence>MSTRQTPNQPAASSVDLTEPRSPQSRQLAQINYEDSPHFVRENPVGCLIPENPEIYSSEGLTTVKIFNREKGSVTEEEKQRVEKDLQHK</sequence>
<protein>
    <submittedName>
        <fullName evidence="2">Uncharacterized protein</fullName>
    </submittedName>
</protein>
<dbReference type="GeneID" id="68106623"/>
<proteinExistence type="predicted"/>
<reference evidence="2 3" key="1">
    <citation type="journal article" date="2018" name="BMC Genomics">
        <title>The genome of Naegleria lovaniensis, the basis for a comparative approach to unravel pathogenicity factors of the human pathogenic amoeba N. fowleri.</title>
        <authorList>
            <person name="Liechti N."/>
            <person name="Schurch N."/>
            <person name="Bruggmann R."/>
            <person name="Wittwer M."/>
        </authorList>
    </citation>
    <scope>NUCLEOTIDE SEQUENCE [LARGE SCALE GENOMIC DNA]</scope>
    <source>
        <strain evidence="2 3">ATCC 30569</strain>
    </source>
</reference>
<evidence type="ECO:0000313" key="2">
    <source>
        <dbReference type="EMBL" id="KAG2389610.1"/>
    </source>
</evidence>
<dbReference type="Proteomes" id="UP000816034">
    <property type="component" value="Unassembled WGS sequence"/>
</dbReference>
<keyword evidence="3" id="KW-1185">Reference proteome</keyword>
<organism evidence="2 3">
    <name type="scientific">Naegleria lovaniensis</name>
    <name type="common">Amoeba</name>
    <dbReference type="NCBI Taxonomy" id="51637"/>
    <lineage>
        <taxon>Eukaryota</taxon>
        <taxon>Discoba</taxon>
        <taxon>Heterolobosea</taxon>
        <taxon>Tetramitia</taxon>
        <taxon>Eutetramitia</taxon>
        <taxon>Vahlkampfiidae</taxon>
        <taxon>Naegleria</taxon>
    </lineage>
</organism>
<evidence type="ECO:0000256" key="1">
    <source>
        <dbReference type="SAM" id="MobiDB-lite"/>
    </source>
</evidence>
<dbReference type="AlphaFoldDB" id="A0AA88GYW5"/>
<evidence type="ECO:0000313" key="3">
    <source>
        <dbReference type="Proteomes" id="UP000816034"/>
    </source>
</evidence>
<comment type="caution">
    <text evidence="2">The sequence shown here is derived from an EMBL/GenBank/DDBJ whole genome shotgun (WGS) entry which is preliminary data.</text>
</comment>